<organism evidence="3">
    <name type="scientific">Volvox carteri f. nagariensis</name>
    <dbReference type="NCBI Taxonomy" id="3068"/>
    <lineage>
        <taxon>Eukaryota</taxon>
        <taxon>Viridiplantae</taxon>
        <taxon>Chlorophyta</taxon>
        <taxon>core chlorophytes</taxon>
        <taxon>Chlorophyceae</taxon>
        <taxon>CS clade</taxon>
        <taxon>Chlamydomonadales</taxon>
        <taxon>Volvocaceae</taxon>
        <taxon>Volvox</taxon>
    </lineage>
</organism>
<dbReference type="Proteomes" id="UP000001058">
    <property type="component" value="Unassembled WGS sequence"/>
</dbReference>
<feature type="region of interest" description="Disordered" evidence="1">
    <location>
        <begin position="251"/>
        <end position="270"/>
    </location>
</feature>
<feature type="non-terminal residue" evidence="2">
    <location>
        <position position="1"/>
    </location>
</feature>
<evidence type="ECO:0000313" key="2">
    <source>
        <dbReference type="EMBL" id="EFJ45942.1"/>
    </source>
</evidence>
<proteinExistence type="predicted"/>
<evidence type="ECO:0000256" key="1">
    <source>
        <dbReference type="SAM" id="MobiDB-lite"/>
    </source>
</evidence>
<dbReference type="GeneID" id="9627739"/>
<dbReference type="KEGG" id="vcn:VOLCADRAFT_118206"/>
<dbReference type="RefSeq" id="XP_002953020.1">
    <property type="nucleotide sequence ID" value="XM_002952974.1"/>
</dbReference>
<reference evidence="2 3" key="1">
    <citation type="journal article" date="2010" name="Science">
        <title>Genomic analysis of organismal complexity in the multicellular green alga Volvox carteri.</title>
        <authorList>
            <person name="Prochnik S.E."/>
            <person name="Umen J."/>
            <person name="Nedelcu A.M."/>
            <person name="Hallmann A."/>
            <person name="Miller S.M."/>
            <person name="Nishii I."/>
            <person name="Ferris P."/>
            <person name="Kuo A."/>
            <person name="Mitros T."/>
            <person name="Fritz-Laylin L.K."/>
            <person name="Hellsten U."/>
            <person name="Chapman J."/>
            <person name="Simakov O."/>
            <person name="Rensing S.A."/>
            <person name="Terry A."/>
            <person name="Pangilinan J."/>
            <person name="Kapitonov V."/>
            <person name="Jurka J."/>
            <person name="Salamov A."/>
            <person name="Shapiro H."/>
            <person name="Schmutz J."/>
            <person name="Grimwood J."/>
            <person name="Lindquist E."/>
            <person name="Lucas S."/>
            <person name="Grigoriev I.V."/>
            <person name="Schmitt R."/>
            <person name="Kirk D."/>
            <person name="Rokhsar D.S."/>
        </authorList>
    </citation>
    <scope>NUCLEOTIDE SEQUENCE [LARGE SCALE GENOMIC DNA]</scope>
    <source>
        <strain evidence="3">f. Nagariensis / Eve</strain>
    </source>
</reference>
<dbReference type="EMBL" id="GL378354">
    <property type="protein sequence ID" value="EFJ45942.1"/>
    <property type="molecule type" value="Genomic_DNA"/>
</dbReference>
<sequence>DIALPPTAYTGDACASYQRGTLRVDMAAKDPAAPAMVEKAARDPDRPTPRELPLSLPGQRHRAPGHPPGRGPVVNTGIPMRDDPTGRGAQTPAQAEYGERNDELFGRPGVNAVMPQANLASTVVTDMPIITNPGAAVEAAADNGETVVVDPKSSETRIFIPKVDQCPCPPSFSTSVDYTEEKVGLATRPLEARDFYSTCESTVEPYSTVKAQAVKGDPSMACDMCRCAPCQCDKMAKNFPYELTPQEQKRYGKASVHDARKPVTGKNTHPAHDYKVKMMVMVVVLHSKIRSEEHAQVAFRTREFEGNVKMQGVGSLEDLPAKEREEATSRIVGGREIDPELIRDRTRTAEAARHFLG</sequence>
<dbReference type="InParanoid" id="D8U2Q9"/>
<evidence type="ECO:0000313" key="3">
    <source>
        <dbReference type="Proteomes" id="UP000001058"/>
    </source>
</evidence>
<name>D8U2Q9_VOLCA</name>
<feature type="compositionally biased region" description="Basic and acidic residues" evidence="1">
    <location>
        <begin position="39"/>
        <end position="49"/>
    </location>
</feature>
<feature type="region of interest" description="Disordered" evidence="1">
    <location>
        <begin position="31"/>
        <end position="98"/>
    </location>
</feature>
<keyword evidence="3" id="KW-1185">Reference proteome</keyword>
<feature type="compositionally biased region" description="Basic and acidic residues" evidence="1">
    <location>
        <begin position="251"/>
        <end position="261"/>
    </location>
</feature>
<accession>D8U2Q9</accession>
<dbReference type="OrthoDB" id="538302at2759"/>
<dbReference type="AlphaFoldDB" id="D8U2Q9"/>
<protein>
    <submittedName>
        <fullName evidence="2">Uncharacterized protein</fullName>
    </submittedName>
</protein>
<gene>
    <name evidence="2" type="ORF">VOLCADRAFT_118206</name>
</gene>